<dbReference type="SUPFAM" id="SSF47384">
    <property type="entry name" value="Homodimeric domain of signal transducing histidine kinase"/>
    <property type="match status" value="1"/>
</dbReference>
<feature type="transmembrane region" description="Helical" evidence="9">
    <location>
        <begin position="12"/>
        <end position="33"/>
    </location>
</feature>
<feature type="modified residue" description="4-aspartylphosphate" evidence="6">
    <location>
        <position position="701"/>
    </location>
</feature>
<feature type="region of interest" description="Disordered" evidence="8">
    <location>
        <begin position="595"/>
        <end position="644"/>
    </location>
</feature>
<dbReference type="SUPFAM" id="SSF55874">
    <property type="entry name" value="ATPase domain of HSP90 chaperone/DNA topoisomerase II/histidine kinase"/>
    <property type="match status" value="1"/>
</dbReference>
<evidence type="ECO:0000256" key="5">
    <source>
        <dbReference type="ARBA" id="ARBA00022777"/>
    </source>
</evidence>
<dbReference type="InterPro" id="IPR058245">
    <property type="entry name" value="NreC/VraR/RcsB-like_REC"/>
</dbReference>
<keyword evidence="3 6" id="KW-0597">Phosphoprotein</keyword>
<dbReference type="SMART" id="SM00387">
    <property type="entry name" value="HATPase_c"/>
    <property type="match status" value="1"/>
</dbReference>
<dbReference type="Gene3D" id="3.30.450.40">
    <property type="match status" value="1"/>
</dbReference>
<feature type="transmembrane region" description="Helical" evidence="9">
    <location>
        <begin position="53"/>
        <end position="72"/>
    </location>
</feature>
<comment type="caution">
    <text evidence="12">The sequence shown here is derived from an EMBL/GenBank/DDBJ whole genome shotgun (WGS) entry which is preliminary data.</text>
</comment>
<dbReference type="CDD" id="cd16922">
    <property type="entry name" value="HATPase_EvgS-ArcB-TorS-like"/>
    <property type="match status" value="1"/>
</dbReference>
<dbReference type="CDD" id="cd00082">
    <property type="entry name" value="HisKA"/>
    <property type="match status" value="1"/>
</dbReference>
<dbReference type="PROSITE" id="PS50110">
    <property type="entry name" value="RESPONSE_REGULATORY"/>
    <property type="match status" value="3"/>
</dbReference>
<feature type="coiled-coil region" evidence="7">
    <location>
        <begin position="270"/>
        <end position="346"/>
    </location>
</feature>
<name>A0ABU1BNN6_9BURK</name>
<dbReference type="Pfam" id="PF13185">
    <property type="entry name" value="GAF_2"/>
    <property type="match status" value="1"/>
</dbReference>
<keyword evidence="9" id="KW-0812">Transmembrane</keyword>
<dbReference type="SMART" id="SM00065">
    <property type="entry name" value="GAF"/>
    <property type="match status" value="1"/>
</dbReference>
<keyword evidence="13" id="KW-1185">Reference proteome</keyword>
<dbReference type="InterPro" id="IPR003661">
    <property type="entry name" value="HisK_dim/P_dom"/>
</dbReference>
<dbReference type="Pfam" id="PF00072">
    <property type="entry name" value="Response_reg"/>
    <property type="match status" value="3"/>
</dbReference>
<proteinExistence type="predicted"/>
<feature type="modified residue" description="4-aspartylphosphate" evidence="6">
    <location>
        <position position="823"/>
    </location>
</feature>
<evidence type="ECO:0000256" key="3">
    <source>
        <dbReference type="ARBA" id="ARBA00022553"/>
    </source>
</evidence>
<dbReference type="Gene3D" id="3.40.50.2300">
    <property type="match status" value="3"/>
</dbReference>
<dbReference type="Proteomes" id="UP001225596">
    <property type="component" value="Unassembled WGS sequence"/>
</dbReference>
<dbReference type="InterPro" id="IPR003018">
    <property type="entry name" value="GAF"/>
</dbReference>
<dbReference type="InterPro" id="IPR005467">
    <property type="entry name" value="His_kinase_dom"/>
</dbReference>
<evidence type="ECO:0000256" key="6">
    <source>
        <dbReference type="PROSITE-ProRule" id="PRU00169"/>
    </source>
</evidence>
<protein>
    <recommendedName>
        <fullName evidence="2">histidine kinase</fullName>
        <ecNumber evidence="2">2.7.13.3</ecNumber>
    </recommendedName>
</protein>
<dbReference type="Pfam" id="PF00512">
    <property type="entry name" value="HisKA"/>
    <property type="match status" value="1"/>
</dbReference>
<dbReference type="Gene3D" id="1.10.287.130">
    <property type="match status" value="1"/>
</dbReference>
<keyword evidence="9" id="KW-0472">Membrane</keyword>
<keyword evidence="9" id="KW-1133">Transmembrane helix</keyword>
<comment type="catalytic activity">
    <reaction evidence="1">
        <text>ATP + protein L-histidine = ADP + protein N-phospho-L-histidine.</text>
        <dbReference type="EC" id="2.7.13.3"/>
    </reaction>
</comment>
<dbReference type="SUPFAM" id="SSF52172">
    <property type="entry name" value="CheY-like"/>
    <property type="match status" value="3"/>
</dbReference>
<feature type="transmembrane region" description="Helical" evidence="9">
    <location>
        <begin position="84"/>
        <end position="104"/>
    </location>
</feature>
<dbReference type="Gene3D" id="3.30.565.10">
    <property type="entry name" value="Histidine kinase-like ATPase, C-terminal domain"/>
    <property type="match status" value="1"/>
</dbReference>
<evidence type="ECO:0000256" key="2">
    <source>
        <dbReference type="ARBA" id="ARBA00012438"/>
    </source>
</evidence>
<dbReference type="SMART" id="SM00388">
    <property type="entry name" value="HisKA"/>
    <property type="match status" value="1"/>
</dbReference>
<dbReference type="SMART" id="SM00448">
    <property type="entry name" value="REC"/>
    <property type="match status" value="3"/>
</dbReference>
<sequence length="1039" mass="114544">MPTKDQTERSIYPYVAGLGLLVFIIDALTPLGYAEWIFYVLPVAVSSLGKNRQLPIVTAFALMPLLVVGYMLSPTGADPTMAIVNRILAFILVFMVAFLSLQIVNERVLAQHLMWIEKGRGIVSQNILGEPTVEELAEKVLHGLATYFEAQVAVFYRLDGERLVYSASFALDQSQAKKEIKLGSGLAGEVAKDGHAVVLGDLPADYLQVGSAIGTSKPASLLIAPYTQNGQVAGVMEFGFMRQGDFKKKLELLQLVSDKIGSALKTAQYRENLQILLQETQRQSEELQSQQEELRVANEELGEQSKALQESQSQLEVQHSELEAANVQLEERNQLLEQQRTRLFLAQQEVEKNIAELERANQYKTEFLANMSHELRTPLNSSLILSHMLAENKSGTLTEDQVRYARTIHAANNDLLTLINDILDLSKIESGQVDLNIDSLAIRDVMNSLRETFEPMAQQKSLALDFEVDSGTPEAIYTDSLRLQQILKNLLSNAFKFTHQGKVTLAVSRKGERMQFAVHDTGIGISPEQQEVIFEAFRQADGSTSRTYGGTGLGLSISRQLAKVLGGDVTVASEPGKGSTFTIEIPIDLRNGGTESAAADRTQTLPTPPTPAAASPRIEPKPATPPPLPSQDTVASGTGIPDDRNRRSRKRLILVVEDDPGFAGILYELAHEMDFDCIHASTGSDAIRLAQEYKPDGVLLDVGLPDQSGLSVLENIKSNPATRHLPVHVVSVDEYMQTAYEMGAIGFALKPAAREELSKAISKLESVLRKQARHVLIVEDNAALSDSLAAMLSAEDINITKASNIAEALKFLSSATYDCMVMDLMLPDGSGYDLLEKISKEGKYAFPPVIVYTGRVLSREEEQKLRRYSQSIIIKGARSPERLLDEVTLFLHRVESSLPAEQQKLLAQARQRDSVFEGRRILIAEDDVRNVFALTAIFEPLGATLLIARDGEEALKCLESEQPIDLVLMDLMMPKMDGLTAIRKLREQPQFKRLPVIALTAKAMADDRRNSIDAGASDYIAKPINVDQLVSLCRVWMPK</sequence>
<keyword evidence="4" id="KW-0808">Transferase</keyword>
<dbReference type="PROSITE" id="PS50109">
    <property type="entry name" value="HIS_KIN"/>
    <property type="match status" value="1"/>
</dbReference>
<feature type="domain" description="Response regulatory" evidence="11">
    <location>
        <begin position="774"/>
        <end position="890"/>
    </location>
</feature>
<reference evidence="12 13" key="1">
    <citation type="submission" date="2023-08" db="EMBL/GenBank/DDBJ databases">
        <title>Oxalobacteraceae gen .nov., isolated from river sludge outside the plant.</title>
        <authorList>
            <person name="Zhao S.Y."/>
        </authorList>
    </citation>
    <scope>NUCLEOTIDE SEQUENCE [LARGE SCALE GENOMIC DNA]</scope>
    <source>
        <strain evidence="12 13">R-40</strain>
    </source>
</reference>
<feature type="modified residue" description="4-aspartylphosphate" evidence="6">
    <location>
        <position position="970"/>
    </location>
</feature>
<dbReference type="Pfam" id="PF02518">
    <property type="entry name" value="HATPase_c"/>
    <property type="match status" value="1"/>
</dbReference>
<dbReference type="InterPro" id="IPR029016">
    <property type="entry name" value="GAF-like_dom_sf"/>
</dbReference>
<evidence type="ECO:0000259" key="11">
    <source>
        <dbReference type="PROSITE" id="PS50110"/>
    </source>
</evidence>
<dbReference type="CDD" id="cd17535">
    <property type="entry name" value="REC_NarL-like"/>
    <property type="match status" value="1"/>
</dbReference>
<accession>A0ABU1BNN6</accession>
<evidence type="ECO:0000313" key="12">
    <source>
        <dbReference type="EMBL" id="MDQ9169641.1"/>
    </source>
</evidence>
<evidence type="ECO:0000256" key="8">
    <source>
        <dbReference type="SAM" id="MobiDB-lite"/>
    </source>
</evidence>
<dbReference type="InterPro" id="IPR004358">
    <property type="entry name" value="Sig_transdc_His_kin-like_C"/>
</dbReference>
<feature type="domain" description="Response regulatory" evidence="11">
    <location>
        <begin position="920"/>
        <end position="1037"/>
    </location>
</feature>
<keyword evidence="7" id="KW-0175">Coiled coil</keyword>
<evidence type="ECO:0000256" key="1">
    <source>
        <dbReference type="ARBA" id="ARBA00000085"/>
    </source>
</evidence>
<dbReference type="EC" id="2.7.13.3" evidence="2"/>
<evidence type="ECO:0000256" key="9">
    <source>
        <dbReference type="SAM" id="Phobius"/>
    </source>
</evidence>
<dbReference type="EMBL" id="JAUYVH010000002">
    <property type="protein sequence ID" value="MDQ9169641.1"/>
    <property type="molecule type" value="Genomic_DNA"/>
</dbReference>
<gene>
    <name evidence="12" type="ORF">Q8A64_04370</name>
</gene>
<keyword evidence="5" id="KW-0418">Kinase</keyword>
<dbReference type="InterPro" id="IPR036097">
    <property type="entry name" value="HisK_dim/P_sf"/>
</dbReference>
<evidence type="ECO:0000256" key="7">
    <source>
        <dbReference type="SAM" id="Coils"/>
    </source>
</evidence>
<dbReference type="SUPFAM" id="SSF55781">
    <property type="entry name" value="GAF domain-like"/>
    <property type="match status" value="1"/>
</dbReference>
<dbReference type="PANTHER" id="PTHR43047">
    <property type="entry name" value="TWO-COMPONENT HISTIDINE PROTEIN KINASE"/>
    <property type="match status" value="1"/>
</dbReference>
<dbReference type="InterPro" id="IPR011006">
    <property type="entry name" value="CheY-like_superfamily"/>
</dbReference>
<dbReference type="InterPro" id="IPR003594">
    <property type="entry name" value="HATPase_dom"/>
</dbReference>
<feature type="domain" description="Response regulatory" evidence="11">
    <location>
        <begin position="652"/>
        <end position="765"/>
    </location>
</feature>
<feature type="domain" description="Histidine kinase" evidence="10">
    <location>
        <begin position="370"/>
        <end position="589"/>
    </location>
</feature>
<dbReference type="PRINTS" id="PR00344">
    <property type="entry name" value="BCTRLSENSOR"/>
</dbReference>
<dbReference type="InterPro" id="IPR036890">
    <property type="entry name" value="HATPase_C_sf"/>
</dbReference>
<evidence type="ECO:0000313" key="13">
    <source>
        <dbReference type="Proteomes" id="UP001225596"/>
    </source>
</evidence>
<dbReference type="RefSeq" id="WP_338435578.1">
    <property type="nucleotide sequence ID" value="NZ_JAUYVH010000002.1"/>
</dbReference>
<dbReference type="CDD" id="cd00156">
    <property type="entry name" value="REC"/>
    <property type="match status" value="1"/>
</dbReference>
<evidence type="ECO:0000259" key="10">
    <source>
        <dbReference type="PROSITE" id="PS50109"/>
    </source>
</evidence>
<evidence type="ECO:0000256" key="4">
    <source>
        <dbReference type="ARBA" id="ARBA00022679"/>
    </source>
</evidence>
<organism evidence="12 13">
    <name type="scientific">Keguizhuia sedimenti</name>
    <dbReference type="NCBI Taxonomy" id="3064264"/>
    <lineage>
        <taxon>Bacteria</taxon>
        <taxon>Pseudomonadati</taxon>
        <taxon>Pseudomonadota</taxon>
        <taxon>Betaproteobacteria</taxon>
        <taxon>Burkholderiales</taxon>
        <taxon>Oxalobacteraceae</taxon>
        <taxon>Keguizhuia</taxon>
    </lineage>
</organism>
<dbReference type="InterPro" id="IPR001789">
    <property type="entry name" value="Sig_transdc_resp-reg_receiver"/>
</dbReference>